<keyword evidence="7" id="KW-1185">Reference proteome</keyword>
<evidence type="ECO:0000313" key="7">
    <source>
        <dbReference type="Proteomes" id="UP001218788"/>
    </source>
</evidence>
<dbReference type="InterPro" id="IPR006665">
    <property type="entry name" value="OmpA-like"/>
</dbReference>
<feature type="domain" description="OmpA-like" evidence="5">
    <location>
        <begin position="40"/>
        <end position="145"/>
    </location>
</feature>
<dbReference type="RefSeq" id="WP_273642778.1">
    <property type="nucleotide sequence ID" value="NZ_JAQQXP010000004.1"/>
</dbReference>
<dbReference type="CDD" id="cd07185">
    <property type="entry name" value="OmpA_C-like"/>
    <property type="match status" value="1"/>
</dbReference>
<keyword evidence="4" id="KW-0732">Signal</keyword>
<comment type="subcellular location">
    <subcellularLocation>
        <location evidence="1">Membrane</location>
    </subcellularLocation>
</comment>
<proteinExistence type="predicted"/>
<sequence>MKIALKIAVPAVMLFLSGCTSMNDENVGQHQANAGPYEDTHRSTQRVSHTVEFENDSAELPFNAAEVVEPHARYLIANPDIRVGIQGNASESGTEQYNYNLAMGRAKAVKKLFLELGVDESQLVTLSVGETRSKTTPNRSVVLAY</sequence>
<dbReference type="Pfam" id="PF00691">
    <property type="entry name" value="OmpA"/>
    <property type="match status" value="1"/>
</dbReference>
<evidence type="ECO:0000259" key="5">
    <source>
        <dbReference type="PROSITE" id="PS51123"/>
    </source>
</evidence>
<dbReference type="EMBL" id="JAQQXP010000004">
    <property type="protein sequence ID" value="MDC8832882.1"/>
    <property type="molecule type" value="Genomic_DNA"/>
</dbReference>
<evidence type="ECO:0000256" key="4">
    <source>
        <dbReference type="SAM" id="SignalP"/>
    </source>
</evidence>
<comment type="caution">
    <text evidence="6">The sequence shown here is derived from an EMBL/GenBank/DDBJ whole genome shotgun (WGS) entry which is preliminary data.</text>
</comment>
<evidence type="ECO:0000256" key="1">
    <source>
        <dbReference type="ARBA" id="ARBA00004370"/>
    </source>
</evidence>
<dbReference type="InterPro" id="IPR006664">
    <property type="entry name" value="OMP_bac"/>
</dbReference>
<dbReference type="InterPro" id="IPR036737">
    <property type="entry name" value="OmpA-like_sf"/>
</dbReference>
<dbReference type="Gene3D" id="3.30.1330.60">
    <property type="entry name" value="OmpA-like domain"/>
    <property type="match status" value="1"/>
</dbReference>
<evidence type="ECO:0000256" key="3">
    <source>
        <dbReference type="PROSITE-ProRule" id="PRU00473"/>
    </source>
</evidence>
<feature type="chain" id="PRO_5045407472" evidence="4">
    <location>
        <begin position="23"/>
        <end position="145"/>
    </location>
</feature>
<evidence type="ECO:0000313" key="6">
    <source>
        <dbReference type="EMBL" id="MDC8832882.1"/>
    </source>
</evidence>
<dbReference type="PROSITE" id="PS51257">
    <property type="entry name" value="PROKAR_LIPOPROTEIN"/>
    <property type="match status" value="1"/>
</dbReference>
<reference evidence="6 7" key="1">
    <citation type="submission" date="2022-10" db="EMBL/GenBank/DDBJ databases">
        <title>Alteromonas sp. chi3 Genome sequencing.</title>
        <authorList>
            <person name="Park S."/>
        </authorList>
    </citation>
    <scope>NUCLEOTIDE SEQUENCE [LARGE SCALE GENOMIC DNA]</scope>
    <source>
        <strain evidence="7">chi3</strain>
    </source>
</reference>
<feature type="signal peptide" evidence="4">
    <location>
        <begin position="1"/>
        <end position="22"/>
    </location>
</feature>
<dbReference type="PRINTS" id="PR01021">
    <property type="entry name" value="OMPADOMAIN"/>
</dbReference>
<protein>
    <submittedName>
        <fullName evidence="6">OmpA family protein</fullName>
    </submittedName>
</protein>
<gene>
    <name evidence="6" type="ORF">OIK42_19180</name>
</gene>
<accession>A0ABT5L9Q8</accession>
<dbReference type="PROSITE" id="PS51123">
    <property type="entry name" value="OMPA_2"/>
    <property type="match status" value="1"/>
</dbReference>
<evidence type="ECO:0000256" key="2">
    <source>
        <dbReference type="ARBA" id="ARBA00023136"/>
    </source>
</evidence>
<keyword evidence="2 3" id="KW-0472">Membrane</keyword>
<name>A0ABT5L9Q8_9ALTE</name>
<dbReference type="Proteomes" id="UP001218788">
    <property type="component" value="Unassembled WGS sequence"/>
</dbReference>
<dbReference type="SUPFAM" id="SSF103088">
    <property type="entry name" value="OmpA-like"/>
    <property type="match status" value="1"/>
</dbReference>
<organism evidence="6 7">
    <name type="scientific">Alteromonas gilva</name>
    <dbReference type="NCBI Taxonomy" id="2987522"/>
    <lineage>
        <taxon>Bacteria</taxon>
        <taxon>Pseudomonadati</taxon>
        <taxon>Pseudomonadota</taxon>
        <taxon>Gammaproteobacteria</taxon>
        <taxon>Alteromonadales</taxon>
        <taxon>Alteromonadaceae</taxon>
        <taxon>Alteromonas/Salinimonas group</taxon>
        <taxon>Alteromonas</taxon>
    </lineage>
</organism>